<protein>
    <submittedName>
        <fullName evidence="2">Helix-turn-helix domain protein</fullName>
    </submittedName>
</protein>
<organism evidence="2 3">
    <name type="scientific">Halalkalibacter krulwichiae</name>
    <dbReference type="NCBI Taxonomy" id="199441"/>
    <lineage>
        <taxon>Bacteria</taxon>
        <taxon>Bacillati</taxon>
        <taxon>Bacillota</taxon>
        <taxon>Bacilli</taxon>
        <taxon>Bacillales</taxon>
        <taxon>Bacillaceae</taxon>
        <taxon>Halalkalibacter</taxon>
    </lineage>
</organism>
<evidence type="ECO:0000259" key="1">
    <source>
        <dbReference type="Pfam" id="PF12728"/>
    </source>
</evidence>
<dbReference type="AlphaFoldDB" id="A0A1X9ME83"/>
<dbReference type="InterPro" id="IPR041657">
    <property type="entry name" value="HTH_17"/>
</dbReference>
<evidence type="ECO:0000313" key="3">
    <source>
        <dbReference type="Proteomes" id="UP000193006"/>
    </source>
</evidence>
<dbReference type="Proteomes" id="UP000193006">
    <property type="component" value="Chromosome"/>
</dbReference>
<reference evidence="2 3" key="1">
    <citation type="submission" date="2017-04" db="EMBL/GenBank/DDBJ databases">
        <title>Bacillus krulwichiae AM31D Genome sequencing and assembly.</title>
        <authorList>
            <person name="Krulwich T.A."/>
            <person name="Anastor L."/>
            <person name="Ehrlich R."/>
            <person name="Ehrlich G.D."/>
            <person name="Janto B."/>
        </authorList>
    </citation>
    <scope>NUCLEOTIDE SEQUENCE [LARGE SCALE GENOMIC DNA]</scope>
    <source>
        <strain evidence="2 3">AM31D</strain>
    </source>
</reference>
<gene>
    <name evidence="2" type="ORF">BkAM31D_02145</name>
</gene>
<dbReference type="KEGG" id="bkw:BkAM31D_02145"/>
<proteinExistence type="predicted"/>
<feature type="domain" description="Helix-turn-helix" evidence="1">
    <location>
        <begin position="13"/>
        <end position="62"/>
    </location>
</feature>
<dbReference type="Pfam" id="PF12728">
    <property type="entry name" value="HTH_17"/>
    <property type="match status" value="1"/>
</dbReference>
<dbReference type="STRING" id="199441.BkAM31D_02145"/>
<dbReference type="RefSeq" id="WP_066158445.1">
    <property type="nucleotide sequence ID" value="NZ_CP020814.1"/>
</dbReference>
<evidence type="ECO:0000313" key="2">
    <source>
        <dbReference type="EMBL" id="ARK28742.1"/>
    </source>
</evidence>
<name>A0A1X9ME83_9BACI</name>
<accession>A0A1X9ME83</accession>
<sequence>MKFKSVEDYPIILKVGDIAEIIGVSDRSAYEIMERPDFPLIRIGRQKRVQREAFFGWLEAQSKLKKEA</sequence>
<keyword evidence="3" id="KW-1185">Reference proteome</keyword>
<dbReference type="EMBL" id="CP020814">
    <property type="protein sequence ID" value="ARK28742.1"/>
    <property type="molecule type" value="Genomic_DNA"/>
</dbReference>